<dbReference type="AlphaFoldDB" id="A0A3E3AE37"/>
<dbReference type="GO" id="GO:0000166">
    <property type="term" value="F:nucleotide binding"/>
    <property type="evidence" value="ECO:0007669"/>
    <property type="project" value="InterPro"/>
</dbReference>
<sequence length="313" mass="35636">MNFGIIGFGNIARKFVKSIEYTDEGKIYAIASHSLTSDDEYVKAHPEVKIYQDYDELLQDRELDAVYIALPHKYHKEWILKALDNHIAVLSEKPMVLTVADIEEIKTKVYTEKGYCLEALKTKFNIGLEHLKQDLSLIGKIKQIEANFCFDATAHQTTSYLFNVDQGGALNDVGSYLLGFVLALVDSDIKNVNSQIDIVAGVEWYFKAKINFNNECTAIVEGAIDRNKERLAIIEGEFGKIEIPMFNRIIDYKIIKNDGTVVERNYPIIGDDMTMEIQCFIDDVRAHKTESALHSLEDTKRILELTEIIREAN</sequence>
<dbReference type="Proteomes" id="UP000261032">
    <property type="component" value="Unassembled WGS sequence"/>
</dbReference>
<accession>A0A3E3AE37</accession>
<organism evidence="6 7">
    <name type="scientific">Thomasclavelia ramosa</name>
    <dbReference type="NCBI Taxonomy" id="1547"/>
    <lineage>
        <taxon>Bacteria</taxon>
        <taxon>Bacillati</taxon>
        <taxon>Bacillota</taxon>
        <taxon>Erysipelotrichia</taxon>
        <taxon>Erysipelotrichales</taxon>
        <taxon>Coprobacillaceae</taxon>
        <taxon>Thomasclavelia</taxon>
    </lineage>
</organism>
<dbReference type="Pfam" id="PF22725">
    <property type="entry name" value="GFO_IDH_MocA_C3"/>
    <property type="match status" value="1"/>
</dbReference>
<dbReference type="InterPro" id="IPR050984">
    <property type="entry name" value="Gfo/Idh/MocA_domain"/>
</dbReference>
<dbReference type="PANTHER" id="PTHR22604:SF105">
    <property type="entry name" value="TRANS-1,2-DIHYDROBENZENE-1,2-DIOL DEHYDROGENASE"/>
    <property type="match status" value="1"/>
</dbReference>
<evidence type="ECO:0000313" key="6">
    <source>
        <dbReference type="EMBL" id="RGD80677.1"/>
    </source>
</evidence>
<evidence type="ECO:0000313" key="5">
    <source>
        <dbReference type="EMBL" id="MDB7084144.1"/>
    </source>
</evidence>
<dbReference type="InterPro" id="IPR055170">
    <property type="entry name" value="GFO_IDH_MocA-like_dom"/>
</dbReference>
<reference evidence="6 7" key="1">
    <citation type="submission" date="2018-08" db="EMBL/GenBank/DDBJ databases">
        <title>A genome reference for cultivated species of the human gut microbiota.</title>
        <authorList>
            <person name="Zou Y."/>
            <person name="Xue W."/>
            <person name="Luo G."/>
        </authorList>
    </citation>
    <scope>NUCLEOTIDE SEQUENCE [LARGE SCALE GENOMIC DNA]</scope>
    <source>
        <strain evidence="6 7">OM06-4</strain>
    </source>
</reference>
<reference evidence="5" key="2">
    <citation type="submission" date="2023-01" db="EMBL/GenBank/DDBJ databases">
        <title>Human gut microbiome strain richness.</title>
        <authorList>
            <person name="Chen-Liaw A."/>
        </authorList>
    </citation>
    <scope>NUCLEOTIDE SEQUENCE</scope>
    <source>
        <strain evidence="5">1001217st2_G6_1001217B_191108</strain>
    </source>
</reference>
<dbReference type="EMBL" id="QUSL01000030">
    <property type="protein sequence ID" value="RGD80677.1"/>
    <property type="molecule type" value="Genomic_DNA"/>
</dbReference>
<comment type="similarity">
    <text evidence="1">Belongs to the Gfo/Idh/MocA family.</text>
</comment>
<protein>
    <submittedName>
        <fullName evidence="6">Gfo/Idh/MocA family oxidoreductase</fullName>
    </submittedName>
</protein>
<dbReference type="GeneID" id="64196933"/>
<comment type="caution">
    <text evidence="6">The sequence shown here is derived from an EMBL/GenBank/DDBJ whole genome shotgun (WGS) entry which is preliminary data.</text>
</comment>
<dbReference type="EMBL" id="JAQLKE010000014">
    <property type="protein sequence ID" value="MDB7084144.1"/>
    <property type="molecule type" value="Genomic_DNA"/>
</dbReference>
<feature type="domain" description="GFO/IDH/MocA-like oxidoreductase" evidence="4">
    <location>
        <begin position="138"/>
        <end position="241"/>
    </location>
</feature>
<dbReference type="Gene3D" id="3.30.360.10">
    <property type="entry name" value="Dihydrodipicolinate Reductase, domain 2"/>
    <property type="match status" value="1"/>
</dbReference>
<dbReference type="RefSeq" id="WP_003538927.1">
    <property type="nucleotide sequence ID" value="NZ_AP031443.1"/>
</dbReference>
<dbReference type="InterPro" id="IPR000683">
    <property type="entry name" value="Gfo/Idh/MocA-like_OxRdtase_N"/>
</dbReference>
<evidence type="ECO:0000313" key="7">
    <source>
        <dbReference type="Proteomes" id="UP000261032"/>
    </source>
</evidence>
<dbReference type="SUPFAM" id="SSF51735">
    <property type="entry name" value="NAD(P)-binding Rossmann-fold domains"/>
    <property type="match status" value="1"/>
</dbReference>
<evidence type="ECO:0000259" key="4">
    <source>
        <dbReference type="Pfam" id="PF22725"/>
    </source>
</evidence>
<dbReference type="Gene3D" id="3.40.50.720">
    <property type="entry name" value="NAD(P)-binding Rossmann-like Domain"/>
    <property type="match status" value="1"/>
</dbReference>
<dbReference type="GO" id="GO:0016491">
    <property type="term" value="F:oxidoreductase activity"/>
    <property type="evidence" value="ECO:0007669"/>
    <property type="project" value="UniProtKB-KW"/>
</dbReference>
<dbReference type="SUPFAM" id="SSF55347">
    <property type="entry name" value="Glyceraldehyde-3-phosphate dehydrogenase-like, C-terminal domain"/>
    <property type="match status" value="1"/>
</dbReference>
<evidence type="ECO:0000256" key="1">
    <source>
        <dbReference type="ARBA" id="ARBA00010928"/>
    </source>
</evidence>
<evidence type="ECO:0000259" key="3">
    <source>
        <dbReference type="Pfam" id="PF01408"/>
    </source>
</evidence>
<feature type="domain" description="Gfo/Idh/MocA-like oxidoreductase N-terminal" evidence="3">
    <location>
        <begin position="1"/>
        <end position="109"/>
    </location>
</feature>
<dbReference type="Proteomes" id="UP001211987">
    <property type="component" value="Unassembled WGS sequence"/>
</dbReference>
<keyword evidence="2" id="KW-0560">Oxidoreductase</keyword>
<name>A0A3E3AE37_9FIRM</name>
<dbReference type="PANTHER" id="PTHR22604">
    <property type="entry name" value="OXIDOREDUCTASES"/>
    <property type="match status" value="1"/>
</dbReference>
<proteinExistence type="inferred from homology"/>
<dbReference type="InterPro" id="IPR036291">
    <property type="entry name" value="NAD(P)-bd_dom_sf"/>
</dbReference>
<evidence type="ECO:0000256" key="2">
    <source>
        <dbReference type="ARBA" id="ARBA00023002"/>
    </source>
</evidence>
<dbReference type="Pfam" id="PF01408">
    <property type="entry name" value="GFO_IDH_MocA"/>
    <property type="match status" value="1"/>
</dbReference>
<gene>
    <name evidence="6" type="ORF">DXB93_15090</name>
    <name evidence="5" type="ORF">PM738_10055</name>
</gene>